<dbReference type="InterPro" id="IPR012292">
    <property type="entry name" value="Globin/Proto"/>
</dbReference>
<evidence type="ECO:0000256" key="2">
    <source>
        <dbReference type="ARBA" id="ARBA00022617"/>
    </source>
</evidence>
<dbReference type="RefSeq" id="WP_277577547.1">
    <property type="nucleotide sequence ID" value="NZ_JANRMI010000002.1"/>
</dbReference>
<keyword evidence="4" id="KW-0408">Iron</keyword>
<comment type="caution">
    <text evidence="5">The sequence shown here is derived from an EMBL/GenBank/DDBJ whole genome shotgun (WGS) entry which is preliminary data.</text>
</comment>
<keyword evidence="2" id="KW-0349">Heme</keyword>
<dbReference type="EMBL" id="JANRMI010000002">
    <property type="protein sequence ID" value="MDG0816069.1"/>
    <property type="molecule type" value="Genomic_DNA"/>
</dbReference>
<keyword evidence="6" id="KW-1185">Reference proteome</keyword>
<dbReference type="InterPro" id="IPR009050">
    <property type="entry name" value="Globin-like_sf"/>
</dbReference>
<evidence type="ECO:0000256" key="4">
    <source>
        <dbReference type="ARBA" id="ARBA00023004"/>
    </source>
</evidence>
<dbReference type="CDD" id="cd08916">
    <property type="entry name" value="TrHb3_P"/>
    <property type="match status" value="1"/>
</dbReference>
<dbReference type="InterPro" id="IPR001486">
    <property type="entry name" value="Hemoglobin_trunc"/>
</dbReference>
<proteinExistence type="predicted"/>
<gene>
    <name evidence="5" type="ORF">NWE73_06825</name>
</gene>
<evidence type="ECO:0000313" key="6">
    <source>
        <dbReference type="Proteomes" id="UP001152321"/>
    </source>
</evidence>
<dbReference type="Gene3D" id="1.10.490.10">
    <property type="entry name" value="Globins"/>
    <property type="match status" value="1"/>
</dbReference>
<reference evidence="5" key="1">
    <citation type="submission" date="2022-08" db="EMBL/GenBank/DDBJ databases">
        <title>Novel Bdellovibrio Species Isolated from Svalbard: Designation Bdellovibrio svalbardensis.</title>
        <authorList>
            <person name="Mitchell R.J."/>
            <person name="Choi S.Y."/>
        </authorList>
    </citation>
    <scope>NUCLEOTIDE SEQUENCE</scope>
    <source>
        <strain evidence="5">PAP01</strain>
    </source>
</reference>
<name>A0ABT6DHT3_9BACT</name>
<protein>
    <submittedName>
        <fullName evidence="5">Group III truncated hemoglobin</fullName>
    </submittedName>
</protein>
<sequence>MMTRKPLESREDVQLMVDSFYDKVRKDGLIGPIFNDVAKVNWPEHLPKLYNFWSDLLLGEDTYRGRPFPPHMHLNLKPAHFEQWLRLFVETVDDHFIGLKAEEAKARAVRIARNFMINLNLLDNN</sequence>
<keyword evidence="3" id="KW-0479">Metal-binding</keyword>
<dbReference type="SUPFAM" id="SSF46458">
    <property type="entry name" value="Globin-like"/>
    <property type="match status" value="1"/>
</dbReference>
<keyword evidence="1" id="KW-0813">Transport</keyword>
<dbReference type="Proteomes" id="UP001152321">
    <property type="component" value="Unassembled WGS sequence"/>
</dbReference>
<organism evidence="5 6">
    <name type="scientific">Bdellovibrio svalbardensis</name>
    <dbReference type="NCBI Taxonomy" id="2972972"/>
    <lineage>
        <taxon>Bacteria</taxon>
        <taxon>Pseudomonadati</taxon>
        <taxon>Bdellovibrionota</taxon>
        <taxon>Bdellovibrionia</taxon>
        <taxon>Bdellovibrionales</taxon>
        <taxon>Pseudobdellovibrionaceae</taxon>
        <taxon>Bdellovibrio</taxon>
    </lineage>
</organism>
<accession>A0ABT6DHT3</accession>
<dbReference type="Pfam" id="PF01152">
    <property type="entry name" value="Bac_globin"/>
    <property type="match status" value="1"/>
</dbReference>
<evidence type="ECO:0000256" key="1">
    <source>
        <dbReference type="ARBA" id="ARBA00022448"/>
    </source>
</evidence>
<evidence type="ECO:0000313" key="5">
    <source>
        <dbReference type="EMBL" id="MDG0816069.1"/>
    </source>
</evidence>
<evidence type="ECO:0000256" key="3">
    <source>
        <dbReference type="ARBA" id="ARBA00022723"/>
    </source>
</evidence>